<evidence type="ECO:0000256" key="1">
    <source>
        <dbReference type="ARBA" id="ARBA00022729"/>
    </source>
</evidence>
<keyword evidence="4" id="KW-1185">Reference proteome</keyword>
<name>A0ABQ4R9A8_9HYPH</name>
<gene>
    <name evidence="3" type="ORF">OPKNFCMD_6767</name>
</gene>
<evidence type="ECO:0000256" key="2">
    <source>
        <dbReference type="ARBA" id="ARBA00022764"/>
    </source>
</evidence>
<dbReference type="PANTHER" id="PTHR30006:SF2">
    <property type="entry name" value="ABC TRANSPORTER SUBSTRATE-BINDING PROTEIN"/>
    <property type="match status" value="1"/>
</dbReference>
<dbReference type="InterPro" id="IPR006059">
    <property type="entry name" value="SBP"/>
</dbReference>
<organism evidence="3 4">
    <name type="scientific">Methylobacterium crusticola</name>
    <dbReference type="NCBI Taxonomy" id="1697972"/>
    <lineage>
        <taxon>Bacteria</taxon>
        <taxon>Pseudomonadati</taxon>
        <taxon>Pseudomonadota</taxon>
        <taxon>Alphaproteobacteria</taxon>
        <taxon>Hyphomicrobiales</taxon>
        <taxon>Methylobacteriaceae</taxon>
        <taxon>Methylobacterium</taxon>
    </lineage>
</organism>
<reference evidence="3" key="2">
    <citation type="submission" date="2021-08" db="EMBL/GenBank/DDBJ databases">
        <authorList>
            <person name="Tani A."/>
            <person name="Ola A."/>
            <person name="Ogura Y."/>
            <person name="Katsura K."/>
            <person name="Hayashi T."/>
        </authorList>
    </citation>
    <scope>NUCLEOTIDE SEQUENCE</scope>
    <source>
        <strain evidence="3">KCTC 52305</strain>
    </source>
</reference>
<sequence length="366" mass="39996">MLTEEDTIMPARPTRRSVVTTLAYAGVAMPAVWSGRSWAAGRSISVGTFSGPMADFVRQKIVPGFEADYSCRVYQTENFTLGQIALLRQQKVKPTYSVIMMDDTGIPIAKTENLIAPLDPGKIPNMGNAFPRYVLNDSHGVAFTVSTVAPFVNPANGPAIASYADLWDERFRGRLLMISPNQGGSVMLLIAAAALATGKPLKDAQYAFESGYAKLAELKPNVMTTYDNHVTAILQIAQGEADIGAMGFSKDIVPYQLKGAAVQQCFPKEGVFGGVNCLTLVKNAPEPELGRAFIDRILSVEIQKGMAETLFSAPTVRNVVLNQDAASRVAYPEKRLDEMNVFMVDWDYINARRGEIVERLNNIFRS</sequence>
<evidence type="ECO:0008006" key="5">
    <source>
        <dbReference type="Google" id="ProtNLM"/>
    </source>
</evidence>
<dbReference type="PANTHER" id="PTHR30006">
    <property type="entry name" value="THIAMINE-BINDING PERIPLASMIC PROTEIN-RELATED"/>
    <property type="match status" value="1"/>
</dbReference>
<dbReference type="Gene3D" id="3.40.190.10">
    <property type="entry name" value="Periplasmic binding protein-like II"/>
    <property type="match status" value="2"/>
</dbReference>
<evidence type="ECO:0000313" key="3">
    <source>
        <dbReference type="EMBL" id="GJD53987.1"/>
    </source>
</evidence>
<reference evidence="3" key="1">
    <citation type="journal article" date="2021" name="Front. Microbiol.">
        <title>Comprehensive Comparative Genomics and Phenotyping of Methylobacterium Species.</title>
        <authorList>
            <person name="Alessa O."/>
            <person name="Ogura Y."/>
            <person name="Fujitani Y."/>
            <person name="Takami H."/>
            <person name="Hayashi T."/>
            <person name="Sahin N."/>
            <person name="Tani A."/>
        </authorList>
    </citation>
    <scope>NUCLEOTIDE SEQUENCE</scope>
    <source>
        <strain evidence="3">KCTC 52305</strain>
    </source>
</reference>
<dbReference type="RefSeq" id="WP_162501474.1">
    <property type="nucleotide sequence ID" value="NZ_BPQH01000044.1"/>
</dbReference>
<evidence type="ECO:0000313" key="4">
    <source>
        <dbReference type="Proteomes" id="UP001055167"/>
    </source>
</evidence>
<keyword evidence="1" id="KW-0732">Signal</keyword>
<keyword evidence="2" id="KW-0574">Periplasm</keyword>
<comment type="caution">
    <text evidence="3">The sequence shown here is derived from an EMBL/GenBank/DDBJ whole genome shotgun (WGS) entry which is preliminary data.</text>
</comment>
<accession>A0ABQ4R9A8</accession>
<dbReference type="Pfam" id="PF13416">
    <property type="entry name" value="SBP_bac_8"/>
    <property type="match status" value="1"/>
</dbReference>
<protein>
    <recommendedName>
        <fullName evidence="5">Extracellular solute-binding protein</fullName>
    </recommendedName>
</protein>
<proteinExistence type="predicted"/>
<dbReference type="Proteomes" id="UP001055167">
    <property type="component" value="Unassembled WGS sequence"/>
</dbReference>
<dbReference type="EMBL" id="BPQH01000044">
    <property type="protein sequence ID" value="GJD53987.1"/>
    <property type="molecule type" value="Genomic_DNA"/>
</dbReference>
<dbReference type="SUPFAM" id="SSF53850">
    <property type="entry name" value="Periplasmic binding protein-like II"/>
    <property type="match status" value="1"/>
</dbReference>